<dbReference type="EMBL" id="CM045765">
    <property type="protein sequence ID" value="KAI8001884.1"/>
    <property type="molecule type" value="Genomic_DNA"/>
</dbReference>
<dbReference type="Proteomes" id="UP001060215">
    <property type="component" value="Chromosome 8"/>
</dbReference>
<proteinExistence type="predicted"/>
<name>A0ACC0GMU4_9ERIC</name>
<gene>
    <name evidence="1" type="ORF">LOK49_LG09G01647</name>
</gene>
<organism evidence="1 2">
    <name type="scientific">Camellia lanceoleosa</name>
    <dbReference type="NCBI Taxonomy" id="1840588"/>
    <lineage>
        <taxon>Eukaryota</taxon>
        <taxon>Viridiplantae</taxon>
        <taxon>Streptophyta</taxon>
        <taxon>Embryophyta</taxon>
        <taxon>Tracheophyta</taxon>
        <taxon>Spermatophyta</taxon>
        <taxon>Magnoliopsida</taxon>
        <taxon>eudicotyledons</taxon>
        <taxon>Gunneridae</taxon>
        <taxon>Pentapetalae</taxon>
        <taxon>asterids</taxon>
        <taxon>Ericales</taxon>
        <taxon>Theaceae</taxon>
        <taxon>Camellia</taxon>
    </lineage>
</organism>
<accession>A0ACC0GMU4</accession>
<evidence type="ECO:0000313" key="2">
    <source>
        <dbReference type="Proteomes" id="UP001060215"/>
    </source>
</evidence>
<reference evidence="1 2" key="1">
    <citation type="journal article" date="2022" name="Plant J.">
        <title>Chromosome-level genome of Camellia lanceoleosa provides a valuable resource for understanding genome evolution and self-incompatibility.</title>
        <authorList>
            <person name="Gong W."/>
            <person name="Xiao S."/>
            <person name="Wang L."/>
            <person name="Liao Z."/>
            <person name="Chang Y."/>
            <person name="Mo W."/>
            <person name="Hu G."/>
            <person name="Li W."/>
            <person name="Zhao G."/>
            <person name="Zhu H."/>
            <person name="Hu X."/>
            <person name="Ji K."/>
            <person name="Xiang X."/>
            <person name="Song Q."/>
            <person name="Yuan D."/>
            <person name="Jin S."/>
            <person name="Zhang L."/>
        </authorList>
    </citation>
    <scope>NUCLEOTIDE SEQUENCE [LARGE SCALE GENOMIC DNA]</scope>
    <source>
        <strain evidence="1">SQ_2022a</strain>
    </source>
</reference>
<evidence type="ECO:0000313" key="1">
    <source>
        <dbReference type="EMBL" id="KAI8001884.1"/>
    </source>
</evidence>
<sequence length="342" mass="38592">MMNQLGFDSMKFEKAKGCWKMLCMSLIGHFDLDPNRVFDTLIFPIVELDIKYFDLGLPHRDATDDKVTVESAEATLKCSTCMRLKEKDEKMELEVYNFTDNGLLNDVQRCCACYGAFEQQIVLQRRRRRRRSCFCLYHLINLSLKKGKGTNQTNCSQICGVSVSSSIVSYCLRKRASSWIGIVVFSMATKIKGLYKGFKYISQIFVVKEREMEIGYPTDVKHVAHIGWDGPSGSAPSWMNEFRTASDFAVTSIGNLNETRGSSSAMSTWSSQDFESMDRQPAADMFKDVPVPPTDLPNISKKSKRKKIKSTSSPKSSSSRSSRAAKSKAKIVEDNPRTTEVM</sequence>
<comment type="caution">
    <text evidence="1">The sequence shown here is derived from an EMBL/GenBank/DDBJ whole genome shotgun (WGS) entry which is preliminary data.</text>
</comment>
<keyword evidence="2" id="KW-1185">Reference proteome</keyword>
<protein>
    <submittedName>
        <fullName evidence="1">CRIB domain-containing protein RIC11</fullName>
    </submittedName>
</protein>